<reference evidence="2" key="1">
    <citation type="submission" date="2020-11" db="EMBL/GenBank/DDBJ databases">
        <authorList>
            <person name="Tran Van P."/>
        </authorList>
    </citation>
    <scope>NUCLEOTIDE SEQUENCE</scope>
</reference>
<gene>
    <name evidence="2" type="ORF">TCMB3V08_LOCUS7812</name>
</gene>
<proteinExistence type="predicted"/>
<evidence type="ECO:0000256" key="1">
    <source>
        <dbReference type="SAM" id="MobiDB-lite"/>
    </source>
</evidence>
<sequence>MHFRGTVAHVVHWNTPLSPDNFCSYKFDLAEGPIFLRWMEGATTDVLLDGNVQDGGDQVRWLSTDKNKPTQTQDTEGGFGHPVAQSLARQFGHPVAQSLARQFSHPVAQSLARTLVSLAEPKDAWKKRTPAVWRHPPTSLFKKDNSVLWTETHLDDHTFFLGGEASRRKCRLIYPFRVRNSSLSFLTTSRALPLKIGLCDTIVREYPLKSRKSQITYDVTEFDFLLDDFPTSIAASALKYDPEHGGRGGGGSLDNSGVELEEVNPHLRGGRVENHLGKTTPSSPDRDSNLDLPVLSSRAQHDKRVSQLRHRGGCVLITRSTLGAPRVVWDKWAPPTGHWQYWAAPSFGGAQLSQCPVRKHPVVRIRSQGEGKLRTSATG</sequence>
<feature type="region of interest" description="Disordered" evidence="1">
    <location>
        <begin position="265"/>
        <end position="292"/>
    </location>
</feature>
<evidence type="ECO:0000313" key="2">
    <source>
        <dbReference type="EMBL" id="CAD7575214.1"/>
    </source>
</evidence>
<protein>
    <submittedName>
        <fullName evidence="2">(California timema) hypothetical protein</fullName>
    </submittedName>
</protein>
<organism evidence="2">
    <name type="scientific">Timema californicum</name>
    <name type="common">California timema</name>
    <name type="synonym">Walking stick</name>
    <dbReference type="NCBI Taxonomy" id="61474"/>
    <lineage>
        <taxon>Eukaryota</taxon>
        <taxon>Metazoa</taxon>
        <taxon>Ecdysozoa</taxon>
        <taxon>Arthropoda</taxon>
        <taxon>Hexapoda</taxon>
        <taxon>Insecta</taxon>
        <taxon>Pterygota</taxon>
        <taxon>Neoptera</taxon>
        <taxon>Polyneoptera</taxon>
        <taxon>Phasmatodea</taxon>
        <taxon>Timematodea</taxon>
        <taxon>Timematoidea</taxon>
        <taxon>Timematidae</taxon>
        <taxon>Timema</taxon>
    </lineage>
</organism>
<dbReference type="AlphaFoldDB" id="A0A7R9PA16"/>
<dbReference type="EMBL" id="OE183012">
    <property type="protein sequence ID" value="CAD7575214.1"/>
    <property type="molecule type" value="Genomic_DNA"/>
</dbReference>
<accession>A0A7R9PA16</accession>
<name>A0A7R9PA16_TIMCA</name>